<protein>
    <submittedName>
        <fullName evidence="1">Uncharacterized protein</fullName>
    </submittedName>
</protein>
<evidence type="ECO:0000313" key="2">
    <source>
        <dbReference type="EMBL" id="AAV32208.1"/>
    </source>
</evidence>
<evidence type="ECO:0000313" key="1">
    <source>
        <dbReference type="EMBL" id="AAU44145.1"/>
    </source>
</evidence>
<proteinExistence type="predicted"/>
<accession>Q65XQ7</accession>
<reference evidence="3" key="4">
    <citation type="journal article" date="2008" name="Nucleic Acids Res.">
        <title>The rice annotation project database (RAP-DB): 2008 update.</title>
        <authorList>
            <consortium name="The rice annotation project (RAP)"/>
        </authorList>
    </citation>
    <scope>GENOME REANNOTATION</scope>
    <source>
        <strain evidence="3">cv. Nipponbare</strain>
    </source>
</reference>
<reference evidence="3" key="3">
    <citation type="journal article" date="2005" name="Nature">
        <title>The map-based sequence of the rice genome.</title>
        <authorList>
            <consortium name="International rice genome sequencing project (IRGSP)"/>
            <person name="Matsumoto T."/>
            <person name="Wu J."/>
            <person name="Kanamori H."/>
            <person name="Katayose Y."/>
            <person name="Fujisawa M."/>
            <person name="Namiki N."/>
            <person name="Mizuno H."/>
            <person name="Yamamoto K."/>
            <person name="Antonio B.A."/>
            <person name="Baba T."/>
            <person name="Sakata K."/>
            <person name="Nagamura Y."/>
            <person name="Aoki H."/>
            <person name="Arikawa K."/>
            <person name="Arita K."/>
            <person name="Bito T."/>
            <person name="Chiden Y."/>
            <person name="Fujitsuka N."/>
            <person name="Fukunaka R."/>
            <person name="Hamada M."/>
            <person name="Harada C."/>
            <person name="Hayashi A."/>
            <person name="Hijishita S."/>
            <person name="Honda M."/>
            <person name="Hosokawa S."/>
            <person name="Ichikawa Y."/>
            <person name="Idonuma A."/>
            <person name="Iijima M."/>
            <person name="Ikeda M."/>
            <person name="Ikeno M."/>
            <person name="Ito K."/>
            <person name="Ito S."/>
            <person name="Ito T."/>
            <person name="Ito Y."/>
            <person name="Ito Y."/>
            <person name="Iwabuchi A."/>
            <person name="Kamiya K."/>
            <person name="Karasawa W."/>
            <person name="Kurita K."/>
            <person name="Katagiri S."/>
            <person name="Kikuta A."/>
            <person name="Kobayashi H."/>
            <person name="Kobayashi N."/>
            <person name="Machita K."/>
            <person name="Maehara T."/>
            <person name="Masukawa M."/>
            <person name="Mizubayashi T."/>
            <person name="Mukai Y."/>
            <person name="Nagasaki H."/>
            <person name="Nagata Y."/>
            <person name="Naito S."/>
            <person name="Nakashima M."/>
            <person name="Nakama Y."/>
            <person name="Nakamichi Y."/>
            <person name="Nakamura M."/>
            <person name="Meguro A."/>
            <person name="Negishi M."/>
            <person name="Ohta I."/>
            <person name="Ohta T."/>
            <person name="Okamoto M."/>
            <person name="Ono N."/>
            <person name="Saji S."/>
            <person name="Sakaguchi M."/>
            <person name="Sakai K."/>
            <person name="Shibata M."/>
            <person name="Shimokawa T."/>
            <person name="Song J."/>
            <person name="Takazaki Y."/>
            <person name="Terasawa K."/>
            <person name="Tsugane M."/>
            <person name="Tsuji K."/>
            <person name="Ueda S."/>
            <person name="Waki K."/>
            <person name="Yamagata H."/>
            <person name="Yamamoto M."/>
            <person name="Yamamoto S."/>
            <person name="Yamane H."/>
            <person name="Yoshiki S."/>
            <person name="Yoshihara R."/>
            <person name="Yukawa K."/>
            <person name="Zhong H."/>
            <person name="Yano M."/>
            <person name="Yuan Q."/>
            <person name="Ouyang S."/>
            <person name="Liu J."/>
            <person name="Jones K.M."/>
            <person name="Gansberger K."/>
            <person name="Moffat K."/>
            <person name="Hill J."/>
            <person name="Bera J."/>
            <person name="Fadrosh D."/>
            <person name="Jin S."/>
            <person name="Johri S."/>
            <person name="Kim M."/>
            <person name="Overton L."/>
            <person name="Reardon M."/>
            <person name="Tsitrin T."/>
            <person name="Vuong H."/>
            <person name="Weaver B."/>
            <person name="Ciecko A."/>
            <person name="Tallon L."/>
            <person name="Jackson J."/>
            <person name="Pai G."/>
            <person name="Aken S.V."/>
            <person name="Utterback T."/>
            <person name="Reidmuller S."/>
            <person name="Feldblyum T."/>
            <person name="Hsiao J."/>
            <person name="Zismann V."/>
            <person name="Iobst S."/>
            <person name="de Vazeille A.R."/>
            <person name="Buell C.R."/>
            <person name="Ying K."/>
            <person name="Li Y."/>
            <person name="Lu T."/>
            <person name="Huang Y."/>
            <person name="Zhao Q."/>
            <person name="Feng Q."/>
            <person name="Zhang L."/>
            <person name="Zhu J."/>
            <person name="Weng Q."/>
            <person name="Mu J."/>
            <person name="Lu Y."/>
            <person name="Fan D."/>
            <person name="Liu Y."/>
            <person name="Guan J."/>
            <person name="Zhang Y."/>
            <person name="Yu S."/>
            <person name="Liu X."/>
            <person name="Zhang Y."/>
            <person name="Hong G."/>
            <person name="Han B."/>
            <person name="Choisne N."/>
            <person name="Demange N."/>
            <person name="Orjeda G."/>
            <person name="Samain S."/>
            <person name="Cattolico L."/>
            <person name="Pelletier E."/>
            <person name="Couloux A."/>
            <person name="Segurens B."/>
            <person name="Wincker P."/>
            <person name="D'Hont A."/>
            <person name="Scarpelli C."/>
            <person name="Weissenbach J."/>
            <person name="Salanoubat M."/>
            <person name="Quetier F."/>
            <person name="Yu Y."/>
            <person name="Kim H.R."/>
            <person name="Rambo T."/>
            <person name="Currie J."/>
            <person name="Collura K."/>
            <person name="Luo M."/>
            <person name="Yang T."/>
            <person name="Ammiraju J.S.S."/>
            <person name="Engler F."/>
            <person name="Soderlund C."/>
            <person name="Wing R.A."/>
            <person name="Palmer L.E."/>
            <person name="de la Bastide M."/>
            <person name="Spiegel L."/>
            <person name="Nascimento L."/>
            <person name="Zutavern T."/>
            <person name="O'Shaughnessy A."/>
            <person name="Dike S."/>
            <person name="Dedhia N."/>
            <person name="Preston R."/>
            <person name="Balija V."/>
            <person name="McCombie W.R."/>
            <person name="Chow T."/>
            <person name="Chen H."/>
            <person name="Chung M."/>
            <person name="Chen C."/>
            <person name="Shaw J."/>
            <person name="Wu H."/>
            <person name="Hsiao K."/>
            <person name="Chao Y."/>
            <person name="Chu M."/>
            <person name="Cheng C."/>
            <person name="Hour A."/>
            <person name="Lee P."/>
            <person name="Lin S."/>
            <person name="Lin Y."/>
            <person name="Liou J."/>
            <person name="Liu S."/>
            <person name="Hsing Y."/>
            <person name="Raghuvanshi S."/>
            <person name="Mohanty A."/>
            <person name="Bharti A.K."/>
            <person name="Gaur A."/>
            <person name="Gupta V."/>
            <person name="Kumar D."/>
            <person name="Ravi V."/>
            <person name="Vij S."/>
            <person name="Kapur A."/>
            <person name="Khurana P."/>
            <person name="Khurana P."/>
            <person name="Khurana J.P."/>
            <person name="Tyagi A.K."/>
            <person name="Gaikwad K."/>
            <person name="Singh A."/>
            <person name="Dalal V."/>
            <person name="Srivastava S."/>
            <person name="Dixit A."/>
            <person name="Pal A.K."/>
            <person name="Ghazi I.A."/>
            <person name="Yadav M."/>
            <person name="Pandit A."/>
            <person name="Bhargava A."/>
            <person name="Sureshbabu K."/>
            <person name="Batra K."/>
            <person name="Sharma T.R."/>
            <person name="Mohapatra T."/>
            <person name="Singh N.K."/>
            <person name="Messing J."/>
            <person name="Nelson A.B."/>
            <person name="Fuks G."/>
            <person name="Kavchok S."/>
            <person name="Keizer G."/>
            <person name="Linton E."/>
            <person name="Llaca V."/>
            <person name="Song R."/>
            <person name="Tanyolac B."/>
            <person name="Young S."/>
            <person name="Ho-Il K."/>
            <person name="Hahn J.H."/>
            <person name="Sangsakoo G."/>
            <person name="Vanavichit A."/>
            <person name="de Mattos Luiz.A.T."/>
            <person name="Zimmer P.D."/>
            <person name="Malone G."/>
            <person name="Dellagostin O."/>
            <person name="de Oliveira A.C."/>
            <person name="Bevan M."/>
            <person name="Bancroft I."/>
            <person name="Minx P."/>
            <person name="Cordum H."/>
            <person name="Wilson R."/>
            <person name="Cheng Z."/>
            <person name="Jin W."/>
            <person name="Jiang J."/>
            <person name="Leong S.A."/>
            <person name="Iwama H."/>
            <person name="Gojobori T."/>
            <person name="Itoh T."/>
            <person name="Niimura Y."/>
            <person name="Fujii Y."/>
            <person name="Habara T."/>
            <person name="Sakai H."/>
            <person name="Sato Y."/>
            <person name="Wilson G."/>
            <person name="Kumar K."/>
            <person name="McCouch S."/>
            <person name="Juretic N."/>
            <person name="Hoen D."/>
            <person name="Wright S."/>
            <person name="Bruskiewich R."/>
            <person name="Bureau T."/>
            <person name="Miyao A."/>
            <person name="Hirochika H."/>
            <person name="Nishikawa T."/>
            <person name="Kadowaki K."/>
            <person name="Sugiura M."/>
            <person name="Burr B."/>
            <person name="Sasaki T."/>
        </authorList>
    </citation>
    <scope>NUCLEOTIDE SEQUENCE [LARGE SCALE GENOMIC DNA]</scope>
    <source>
        <strain evidence="3">cv. Nipponbare</strain>
    </source>
</reference>
<name>Q65XQ7_ORYSJ</name>
<dbReference type="Proteomes" id="UP000000763">
    <property type="component" value="Chromosome 5"/>
</dbReference>
<reference evidence="2" key="2">
    <citation type="submission" date="2004-10" db="EMBL/GenBank/DDBJ databases">
        <title>Oryza sativa PAC P0001A07 genomic sequence.</title>
        <authorList>
            <person name="Chow T.-Y."/>
            <person name="Hsing Y.-I.C."/>
            <person name="Chen C.-S."/>
            <person name="Chen H.-H."/>
            <person name="Liu S.-M."/>
            <person name="Chao Y.-T."/>
            <person name="Chang S.-J."/>
            <person name="Chen H.-C."/>
            <person name="Chen S.-K."/>
            <person name="Chen T.-R."/>
            <person name="Chen Y.-L."/>
            <person name="Cheng C.-H."/>
            <person name="Chung C.-I."/>
            <person name="Han S.-Y."/>
            <person name="Hsiao S.-H."/>
            <person name="Hsiung J.-N."/>
            <person name="Hsu C.-H."/>
            <person name="Huang J.-J."/>
            <person name="Kau P.-I."/>
            <person name="Lee M.-C."/>
            <person name="Leu H.-L."/>
            <person name="Li Y.-F."/>
            <person name="Lin S.-J."/>
            <person name="Lin Y.-C."/>
            <person name="Wu S.-W."/>
            <person name="Yu C.-Y."/>
            <person name="Yu S.-W."/>
            <person name="Wu H.-P."/>
            <person name="Shaw J.-F."/>
        </authorList>
    </citation>
    <scope>NUCLEOTIDE SEQUENCE</scope>
</reference>
<organism evidence="1 3">
    <name type="scientific">Oryza sativa subsp. japonica</name>
    <name type="common">Rice</name>
    <dbReference type="NCBI Taxonomy" id="39947"/>
    <lineage>
        <taxon>Eukaryota</taxon>
        <taxon>Viridiplantae</taxon>
        <taxon>Streptophyta</taxon>
        <taxon>Embryophyta</taxon>
        <taxon>Tracheophyta</taxon>
        <taxon>Spermatophyta</taxon>
        <taxon>Magnoliopsida</taxon>
        <taxon>Liliopsida</taxon>
        <taxon>Poales</taxon>
        <taxon>Poaceae</taxon>
        <taxon>BOP clade</taxon>
        <taxon>Oryzoideae</taxon>
        <taxon>Oryzeae</taxon>
        <taxon>Oryzinae</taxon>
        <taxon>Oryza</taxon>
        <taxon>Oryza sativa</taxon>
    </lineage>
</organism>
<evidence type="ECO:0000313" key="3">
    <source>
        <dbReference type="Proteomes" id="UP000000763"/>
    </source>
</evidence>
<dbReference type="AlphaFoldDB" id="Q65XQ7"/>
<reference evidence="1" key="1">
    <citation type="submission" date="2004-09" db="EMBL/GenBank/DDBJ databases">
        <title>Oryza sativa BAC OSJNBa0072C16 genomic sequence.</title>
        <authorList>
            <person name="Chow T.-Y."/>
            <person name="Hsing Y.-I.C."/>
            <person name="Chen C.-S."/>
            <person name="Chen H.-H."/>
            <person name="Liu S.-M."/>
            <person name="Chao Y.-T."/>
            <person name="Chang S.-J."/>
            <person name="Chen H.-C."/>
            <person name="Chen S.-K."/>
            <person name="Chen T.-R."/>
            <person name="Chen Y.-L."/>
            <person name="Cheng C.-H."/>
            <person name="Chung C.-I."/>
            <person name="Han S.-Y."/>
            <person name="Hsiao S.-H."/>
            <person name="Hsiung J.-N."/>
            <person name="Hsu C.-H."/>
            <person name="Huang J.-J."/>
            <person name="Kau P.-I."/>
            <person name="Lee M.-C."/>
            <person name="Leu H.-L."/>
            <person name="Li Y.-F."/>
            <person name="Lin S.-J."/>
            <person name="Lin Y.-C."/>
            <person name="Wu S.-W."/>
            <person name="Yu C.-Y."/>
            <person name="Yu S.-W."/>
            <person name="Wu H.-P."/>
            <person name="Shaw J.-F."/>
        </authorList>
    </citation>
    <scope>NUCLEOTIDE SEQUENCE</scope>
</reference>
<dbReference type="EMBL" id="AC093493">
    <property type="protein sequence ID" value="AAU44145.1"/>
    <property type="molecule type" value="Genomic_DNA"/>
</dbReference>
<dbReference type="EMBL" id="AC084218">
    <property type="protein sequence ID" value="AAV32208.1"/>
    <property type="molecule type" value="Genomic_DNA"/>
</dbReference>
<gene>
    <name evidence="1" type="ORF">OSJNBa0072C16.4</name>
    <name evidence="2" type="ORF">P0001A07.15</name>
</gene>
<sequence>MGEGRWPAATEAVGAKEVAAGVGDLVAAPNMARRCPSADEDDDAPGPADFLLRNFVGNLTEITDKKRLPTKRSEKTPYHFRYHFRKRLPFPFPIPTITDTD</sequence>